<dbReference type="AlphaFoldDB" id="A0A654M0E3"/>
<organism evidence="1 2">
    <name type="scientific">Candidatus Nitrosocosmicus oleophilus</name>
    <dbReference type="NCBI Taxonomy" id="1353260"/>
    <lineage>
        <taxon>Archaea</taxon>
        <taxon>Nitrososphaerota</taxon>
        <taxon>Nitrososphaeria</taxon>
        <taxon>Nitrososphaerales</taxon>
        <taxon>Nitrososphaeraceae</taxon>
        <taxon>Candidatus Nitrosocosmicus</taxon>
    </lineage>
</organism>
<reference evidence="2" key="1">
    <citation type="submission" date="2015-10" db="EMBL/GenBank/DDBJ databases">
        <title>Niche specialization of a soil ammonia-oxidizing archaeon, Candidatus Nitrosocosmicus oleophilus.</title>
        <authorList>
            <person name="Jung M.-Y."/>
            <person name="Rhee S.-K."/>
        </authorList>
    </citation>
    <scope>NUCLEOTIDE SEQUENCE [LARGE SCALE GENOMIC DNA]</scope>
    <source>
        <strain evidence="2">MY3</strain>
    </source>
</reference>
<accession>A0A654M0E3</accession>
<evidence type="ECO:0000313" key="1">
    <source>
        <dbReference type="EMBL" id="ALI37198.1"/>
    </source>
</evidence>
<proteinExistence type="predicted"/>
<evidence type="ECO:0000313" key="2">
    <source>
        <dbReference type="Proteomes" id="UP000058925"/>
    </source>
</evidence>
<keyword evidence="2" id="KW-1185">Reference proteome</keyword>
<dbReference type="KEGG" id="taa:NMY3_03011"/>
<name>A0A654M0E3_9ARCH</name>
<dbReference type="EMBL" id="CP012850">
    <property type="protein sequence ID" value="ALI37198.1"/>
    <property type="molecule type" value="Genomic_DNA"/>
</dbReference>
<dbReference type="Proteomes" id="UP000058925">
    <property type="component" value="Chromosome"/>
</dbReference>
<gene>
    <name evidence="1" type="ORF">NMY3_03011</name>
</gene>
<protein>
    <submittedName>
        <fullName evidence="1">Uncharacterized protein</fullName>
    </submittedName>
</protein>
<sequence>MQIMVVLRLTLTESTIILIEYGYKDSADVMLWAVKMTIINT</sequence>